<dbReference type="GO" id="GO:0016020">
    <property type="term" value="C:membrane"/>
    <property type="evidence" value="ECO:0007669"/>
    <property type="project" value="InterPro"/>
</dbReference>
<dbReference type="GO" id="GO:0016301">
    <property type="term" value="F:kinase activity"/>
    <property type="evidence" value="ECO:0007669"/>
    <property type="project" value="UniProtKB-KW"/>
</dbReference>
<dbReference type="InterPro" id="IPR011608">
    <property type="entry name" value="PRD"/>
</dbReference>
<dbReference type="InterPro" id="IPR025943">
    <property type="entry name" value="Sigma_54_int_dom_ATP-bd_2"/>
</dbReference>
<dbReference type="STRING" id="84035.SAMN05660742_10863"/>
<name>A0A1H6Z9H2_9FIRM</name>
<evidence type="ECO:0000259" key="7">
    <source>
        <dbReference type="PROSITE" id="PS51372"/>
    </source>
</evidence>
<keyword evidence="1" id="KW-0808">Transferase</keyword>
<dbReference type="InterPro" id="IPR003593">
    <property type="entry name" value="AAA+_ATPase"/>
</dbReference>
<keyword evidence="3" id="KW-0418">Kinase</keyword>
<keyword evidence="9" id="KW-1185">Reference proteome</keyword>
<feature type="domain" description="PTS EIIA type-4" evidence="6">
    <location>
        <begin position="622"/>
        <end position="749"/>
    </location>
</feature>
<proteinExistence type="predicted"/>
<dbReference type="SUPFAM" id="SSF63520">
    <property type="entry name" value="PTS-regulatory domain, PRD"/>
    <property type="match status" value="2"/>
</dbReference>
<dbReference type="Proteomes" id="UP000199662">
    <property type="component" value="Unassembled WGS sequence"/>
</dbReference>
<feature type="domain" description="PRD" evidence="7">
    <location>
        <begin position="787"/>
        <end position="887"/>
    </location>
</feature>
<dbReference type="GO" id="GO:0005524">
    <property type="term" value="F:ATP binding"/>
    <property type="evidence" value="ECO:0007669"/>
    <property type="project" value="UniProtKB-KW"/>
</dbReference>
<sequence length="887" mass="100392">MQQECSEIRKNRVLNQLIQMTDLIVNQLNTSLQVGFSTKDIALQLNLLRNNVSMELNILVREKKAIKVAGKPVLYLAVCSVEKAVQIHFESVAFPNVEAFKSALGFEAGALLSLDKISQKVVEIKQPLMAKVKNKHKLDPAEGILEKIIGVHDDLQTQIKQAKAAILYPPNGLHTLLIGPTGSGKTTFAGVMHQYAIESGKLPKEAPYVIFNCADYAENKQLLISQLFGCIKGAYTGAGQERRGLVDKANGGILFLDEIHRLPPEGQEMLFSLIDRGTYQRLGETDQTHFANVLIIAATTENPESAILRTFLRRIPLTIALPGINERPLKVRMLLICQFFREESMKIKVPLTVAKEVLKVLLLYKCPGNIGQLRNDIQLICANAFIEYVTAGTEGVQIKLSQLTDQLKEGFFSLDEKRQEIMQNFNLNDCETITFNGSENDLNENLHDILLYDDYQMDDTFYEFILENAQKLYKKGCSIPEIKKSIRTKMQKRMHEIVPKALKCNLQVDKEVLSKLATPEIVHIIEEQLNAAPKLFGPVVDTKLIYSLALHMETLVERIRQGEITIYPNISEISNKYPDEYHVAKKIKTAVGEVLSINIPEDEVAFIGAFLYSIRHSKVDGNIQVLVMAHGQSTASNMVEVAKTLLGYDCLHALDMPMESKVEVTLQKAVEFVKRIHRGSGVLILVDMGSLTTFSEIITKKTGIPTKTIRMVSTPMVIEAARKAMMPNMVLDELVKSVITMSPFIGERIKITDMSLHEEEYREQKFPIQPAFTNNVFKMLENILVFLNVKKTYKILEAVLNHILADYEQAADEVIRLKFFFHCSCMLERVIRKEPLPYKNFIKVQKEKEHLFHIVKLDFVLAEESFGISIPNTEVTYVVEMLYLHFY</sequence>
<dbReference type="GO" id="GO:0006355">
    <property type="term" value="P:regulation of DNA-templated transcription"/>
    <property type="evidence" value="ECO:0007669"/>
    <property type="project" value="InterPro"/>
</dbReference>
<dbReference type="InterPro" id="IPR036634">
    <property type="entry name" value="PRD_sf"/>
</dbReference>
<protein>
    <submittedName>
        <fullName evidence="8">Transcriptional regulator containing an AAA-type ATPase domain and a DNA-binding domain</fullName>
    </submittedName>
</protein>
<dbReference type="AlphaFoldDB" id="A0A1H6Z9H2"/>
<dbReference type="InterPro" id="IPR027417">
    <property type="entry name" value="P-loop_NTPase"/>
</dbReference>
<dbReference type="SUPFAM" id="SSF53062">
    <property type="entry name" value="PTS system fructose IIA component-like"/>
    <property type="match status" value="1"/>
</dbReference>
<feature type="domain" description="PRD" evidence="7">
    <location>
        <begin position="516"/>
        <end position="621"/>
    </location>
</feature>
<evidence type="ECO:0000313" key="9">
    <source>
        <dbReference type="Proteomes" id="UP000199662"/>
    </source>
</evidence>
<dbReference type="Pfam" id="PF03610">
    <property type="entry name" value="EIIA-man"/>
    <property type="match status" value="1"/>
</dbReference>
<evidence type="ECO:0000256" key="2">
    <source>
        <dbReference type="ARBA" id="ARBA00022741"/>
    </source>
</evidence>
<dbReference type="PROSITE" id="PS51372">
    <property type="entry name" value="PRD_2"/>
    <property type="match status" value="2"/>
</dbReference>
<dbReference type="SMART" id="SM00382">
    <property type="entry name" value="AAA"/>
    <property type="match status" value="1"/>
</dbReference>
<evidence type="ECO:0000259" key="5">
    <source>
        <dbReference type="PROSITE" id="PS50045"/>
    </source>
</evidence>
<dbReference type="Gene3D" id="3.40.50.510">
    <property type="entry name" value="Phosphotransferase system, mannose-type IIA component"/>
    <property type="match status" value="1"/>
</dbReference>
<evidence type="ECO:0000313" key="8">
    <source>
        <dbReference type="EMBL" id="SEJ46322.1"/>
    </source>
</evidence>
<dbReference type="EMBL" id="FNZK01000008">
    <property type="protein sequence ID" value="SEJ46322.1"/>
    <property type="molecule type" value="Genomic_DNA"/>
</dbReference>
<dbReference type="Pfam" id="PF00158">
    <property type="entry name" value="Sigma54_activat"/>
    <property type="match status" value="1"/>
</dbReference>
<dbReference type="Pfam" id="PF00874">
    <property type="entry name" value="PRD"/>
    <property type="match status" value="2"/>
</dbReference>
<dbReference type="Gene3D" id="3.40.50.300">
    <property type="entry name" value="P-loop containing nucleotide triphosphate hydrolases"/>
    <property type="match status" value="1"/>
</dbReference>
<evidence type="ECO:0000256" key="1">
    <source>
        <dbReference type="ARBA" id="ARBA00022679"/>
    </source>
</evidence>
<dbReference type="InterPro" id="IPR002078">
    <property type="entry name" value="Sigma_54_int"/>
</dbReference>
<dbReference type="CDD" id="cd00009">
    <property type="entry name" value="AAA"/>
    <property type="match status" value="1"/>
</dbReference>
<keyword evidence="8" id="KW-0238">DNA-binding</keyword>
<dbReference type="PANTHER" id="PTHR32071:SF38">
    <property type="entry name" value="PSP OPERON TRANSCRIPTIONAL ACTIVATOR"/>
    <property type="match status" value="1"/>
</dbReference>
<feature type="domain" description="Sigma-54 factor interaction" evidence="5">
    <location>
        <begin position="148"/>
        <end position="382"/>
    </location>
</feature>
<evidence type="ECO:0000259" key="6">
    <source>
        <dbReference type="PROSITE" id="PS51096"/>
    </source>
</evidence>
<dbReference type="SUPFAM" id="SSF52540">
    <property type="entry name" value="P-loop containing nucleoside triphosphate hydrolases"/>
    <property type="match status" value="1"/>
</dbReference>
<evidence type="ECO:0000256" key="4">
    <source>
        <dbReference type="ARBA" id="ARBA00022840"/>
    </source>
</evidence>
<dbReference type="PROSITE" id="PS00676">
    <property type="entry name" value="SIGMA54_INTERACT_2"/>
    <property type="match status" value="1"/>
</dbReference>
<dbReference type="GO" id="GO:0009401">
    <property type="term" value="P:phosphoenolpyruvate-dependent sugar phosphotransferase system"/>
    <property type="evidence" value="ECO:0007669"/>
    <property type="project" value="InterPro"/>
</dbReference>
<keyword evidence="4" id="KW-0067">ATP-binding</keyword>
<organism evidence="8 9">
    <name type="scientific">Propionispira arboris</name>
    <dbReference type="NCBI Taxonomy" id="84035"/>
    <lineage>
        <taxon>Bacteria</taxon>
        <taxon>Bacillati</taxon>
        <taxon>Bacillota</taxon>
        <taxon>Negativicutes</taxon>
        <taxon>Selenomonadales</taxon>
        <taxon>Selenomonadaceae</taxon>
        <taxon>Propionispira</taxon>
    </lineage>
</organism>
<dbReference type="PROSITE" id="PS50045">
    <property type="entry name" value="SIGMA54_INTERACT_4"/>
    <property type="match status" value="1"/>
</dbReference>
<dbReference type="RefSeq" id="WP_245741345.1">
    <property type="nucleotide sequence ID" value="NZ_FNZK01000008.1"/>
</dbReference>
<dbReference type="CDD" id="cd00006">
    <property type="entry name" value="PTS_IIA_man"/>
    <property type="match status" value="1"/>
</dbReference>
<dbReference type="Gene3D" id="1.10.1790.10">
    <property type="entry name" value="PRD domain"/>
    <property type="match status" value="2"/>
</dbReference>
<dbReference type="GO" id="GO:0003677">
    <property type="term" value="F:DNA binding"/>
    <property type="evidence" value="ECO:0007669"/>
    <property type="project" value="UniProtKB-KW"/>
</dbReference>
<dbReference type="PANTHER" id="PTHR32071">
    <property type="entry name" value="TRANSCRIPTIONAL REGULATORY PROTEIN"/>
    <property type="match status" value="1"/>
</dbReference>
<reference evidence="9" key="1">
    <citation type="submission" date="2016-10" db="EMBL/GenBank/DDBJ databases">
        <authorList>
            <person name="Varghese N."/>
            <person name="Submissions S."/>
        </authorList>
    </citation>
    <scope>NUCLEOTIDE SEQUENCE [LARGE SCALE GENOMIC DNA]</scope>
    <source>
        <strain evidence="9">DSM 2179</strain>
    </source>
</reference>
<gene>
    <name evidence="8" type="ORF">SAMN05660742_10863</name>
</gene>
<dbReference type="InterPro" id="IPR036662">
    <property type="entry name" value="PTS_EIIA_man-typ_sf"/>
</dbReference>
<evidence type="ECO:0000256" key="3">
    <source>
        <dbReference type="ARBA" id="ARBA00022777"/>
    </source>
</evidence>
<accession>A0A1H6Z9H2</accession>
<dbReference type="InterPro" id="IPR004701">
    <property type="entry name" value="PTS_EIIA_man-typ"/>
</dbReference>
<dbReference type="InterPro" id="IPR033887">
    <property type="entry name" value="PTS_IIA_man"/>
</dbReference>
<dbReference type="PROSITE" id="PS51096">
    <property type="entry name" value="PTS_EIIA_TYPE_4"/>
    <property type="match status" value="1"/>
</dbReference>
<keyword evidence="2" id="KW-0547">Nucleotide-binding</keyword>